<dbReference type="Proteomes" id="UP001154078">
    <property type="component" value="Chromosome 1"/>
</dbReference>
<accession>A0A9P0FAI4</accession>
<dbReference type="OrthoDB" id="6106100at2759"/>
<sequence length="147" mass="16265">MSDIKHISIYLAIPVNKTALIVLLKIHKNFINNLTQPQVAAETEVRAYVDETVSLGCKVDVKQCGTLHSVKWYKDTSRIYVYSQAGSITRAEGDAEDRLIDNKLCWQAIVKESTLQRRIPKGEDVVSDGDGGGGPFATVPLLHLGLW</sequence>
<proteinExistence type="predicted"/>
<evidence type="ECO:0008006" key="3">
    <source>
        <dbReference type="Google" id="ProtNLM"/>
    </source>
</evidence>
<gene>
    <name evidence="1" type="ORF">MELIAE_LOCUS1536</name>
</gene>
<reference evidence="1" key="1">
    <citation type="submission" date="2021-12" db="EMBL/GenBank/DDBJ databases">
        <authorList>
            <person name="King R."/>
        </authorList>
    </citation>
    <scope>NUCLEOTIDE SEQUENCE</scope>
</reference>
<dbReference type="InterPro" id="IPR013783">
    <property type="entry name" value="Ig-like_fold"/>
</dbReference>
<dbReference type="EMBL" id="OV121132">
    <property type="protein sequence ID" value="CAH0547569.1"/>
    <property type="molecule type" value="Genomic_DNA"/>
</dbReference>
<evidence type="ECO:0000313" key="2">
    <source>
        <dbReference type="Proteomes" id="UP001154078"/>
    </source>
</evidence>
<keyword evidence="2" id="KW-1185">Reference proteome</keyword>
<organism evidence="1 2">
    <name type="scientific">Brassicogethes aeneus</name>
    <name type="common">Rape pollen beetle</name>
    <name type="synonym">Meligethes aeneus</name>
    <dbReference type="NCBI Taxonomy" id="1431903"/>
    <lineage>
        <taxon>Eukaryota</taxon>
        <taxon>Metazoa</taxon>
        <taxon>Ecdysozoa</taxon>
        <taxon>Arthropoda</taxon>
        <taxon>Hexapoda</taxon>
        <taxon>Insecta</taxon>
        <taxon>Pterygota</taxon>
        <taxon>Neoptera</taxon>
        <taxon>Endopterygota</taxon>
        <taxon>Coleoptera</taxon>
        <taxon>Polyphaga</taxon>
        <taxon>Cucujiformia</taxon>
        <taxon>Nitidulidae</taxon>
        <taxon>Meligethinae</taxon>
        <taxon>Brassicogethes</taxon>
    </lineage>
</organism>
<dbReference type="Gene3D" id="2.60.40.10">
    <property type="entry name" value="Immunoglobulins"/>
    <property type="match status" value="1"/>
</dbReference>
<dbReference type="AlphaFoldDB" id="A0A9P0FAI4"/>
<name>A0A9P0FAI4_BRAAE</name>
<protein>
    <recommendedName>
        <fullName evidence="3">Ig-like domain-containing protein</fullName>
    </recommendedName>
</protein>
<evidence type="ECO:0000313" key="1">
    <source>
        <dbReference type="EMBL" id="CAH0547569.1"/>
    </source>
</evidence>